<reference evidence="2 3" key="1">
    <citation type="submission" date="2022-02" db="EMBL/GenBank/DDBJ databases">
        <title>Halomonas fukangensis sp. nov., a halophilic bacterium isolated from a bulk soil of Kalidium foliatum at Fukang.</title>
        <authorList>
            <person name="Huang Y."/>
        </authorList>
    </citation>
    <scope>NUCLEOTIDE SEQUENCE [LARGE SCALE GENOMIC DNA]</scope>
    <source>
        <strain evidence="2 3">EGI 63088</strain>
    </source>
</reference>
<evidence type="ECO:0000259" key="1">
    <source>
        <dbReference type="Pfam" id="PF04389"/>
    </source>
</evidence>
<dbReference type="SUPFAM" id="SSF53187">
    <property type="entry name" value="Zn-dependent exopeptidases"/>
    <property type="match status" value="1"/>
</dbReference>
<dbReference type="InterPro" id="IPR045175">
    <property type="entry name" value="M28_fam"/>
</dbReference>
<protein>
    <submittedName>
        <fullName evidence="2">M20/M25/M40 family metallo-hydrolase</fullName>
    </submittedName>
</protein>
<dbReference type="Pfam" id="PF04389">
    <property type="entry name" value="Peptidase_M28"/>
    <property type="match status" value="1"/>
</dbReference>
<dbReference type="Gene3D" id="3.40.630.10">
    <property type="entry name" value="Zn peptidases"/>
    <property type="match status" value="1"/>
</dbReference>
<evidence type="ECO:0000313" key="2">
    <source>
        <dbReference type="EMBL" id="MCH4561805.1"/>
    </source>
</evidence>
<proteinExistence type="predicted"/>
<dbReference type="PANTHER" id="PTHR12147:SF26">
    <property type="entry name" value="PEPTIDASE M28 DOMAIN-CONTAINING PROTEIN"/>
    <property type="match status" value="1"/>
</dbReference>
<sequence>MRRQAGMAVMVGLVAGLLALALTALGGGYWMMFQMPGRSYREAPPPLDAEGQALRERLREHVRVLADEVGERHYWRPEGLHAAADHIERAFREAGHAPVRHAVPTRGRVFDNIEVRLPGSGTTDEILVIGAHYDTVRGTPGADDNASGVAVLLELARLLREAELDRSLHLVAFASEEAPFFGSDAMGSLRYAREARARGDEIVGMISLEMLGYYIDAPGSQRHPPLLGHFYPDRGDFVAFVGNLASRRLVHQAIGAFREHAELPSEGLAAPELLGDIRRSDHWAFWEMGYPAIMLTDTANFRNPYYHGPHDTPDRLDYAAMARLTTALARAVETMARRRAGGKR</sequence>
<comment type="caution">
    <text evidence="2">The sequence shown here is derived from an EMBL/GenBank/DDBJ whole genome shotgun (WGS) entry which is preliminary data.</text>
</comment>
<feature type="domain" description="Peptidase M28" evidence="1">
    <location>
        <begin position="112"/>
        <end position="330"/>
    </location>
</feature>
<evidence type="ECO:0000313" key="3">
    <source>
        <dbReference type="Proteomes" id="UP001202117"/>
    </source>
</evidence>
<dbReference type="PANTHER" id="PTHR12147">
    <property type="entry name" value="METALLOPEPTIDASE M28 FAMILY MEMBER"/>
    <property type="match status" value="1"/>
</dbReference>
<name>A0ABS9RP95_9GAMM</name>
<keyword evidence="3" id="KW-1185">Reference proteome</keyword>
<dbReference type="RefSeq" id="WP_240566722.1">
    <property type="nucleotide sequence ID" value="NZ_JAKVPY010000001.1"/>
</dbReference>
<dbReference type="InterPro" id="IPR007484">
    <property type="entry name" value="Peptidase_M28"/>
</dbReference>
<organism evidence="2 3">
    <name type="scientific">Halomonas flagellata</name>
    <dbReference type="NCBI Taxonomy" id="2920385"/>
    <lineage>
        <taxon>Bacteria</taxon>
        <taxon>Pseudomonadati</taxon>
        <taxon>Pseudomonadota</taxon>
        <taxon>Gammaproteobacteria</taxon>
        <taxon>Oceanospirillales</taxon>
        <taxon>Halomonadaceae</taxon>
        <taxon>Halomonas</taxon>
    </lineage>
</organism>
<accession>A0ABS9RP95</accession>
<dbReference type="Proteomes" id="UP001202117">
    <property type="component" value="Unassembled WGS sequence"/>
</dbReference>
<gene>
    <name evidence="2" type="ORF">MKP05_01520</name>
</gene>
<dbReference type="EMBL" id="JAKVPY010000001">
    <property type="protein sequence ID" value="MCH4561805.1"/>
    <property type="molecule type" value="Genomic_DNA"/>
</dbReference>